<dbReference type="Proteomes" id="UP000178880">
    <property type="component" value="Unassembled WGS sequence"/>
</dbReference>
<gene>
    <name evidence="11" type="ORF">A2945_02300</name>
</gene>
<evidence type="ECO:0000256" key="10">
    <source>
        <dbReference type="ARBA" id="ARBA00032441"/>
    </source>
</evidence>
<dbReference type="STRING" id="1798650.A2945_02300"/>
<dbReference type="GO" id="GO:0016740">
    <property type="term" value="F:transferase activity"/>
    <property type="evidence" value="ECO:0007669"/>
    <property type="project" value="UniProtKB-KW"/>
</dbReference>
<keyword evidence="9" id="KW-0460">Magnesium</keyword>
<comment type="caution">
    <text evidence="11">The sequence shown here is derived from an EMBL/GenBank/DDBJ whole genome shotgun (WGS) entry which is preliminary data.</text>
</comment>
<evidence type="ECO:0000256" key="8">
    <source>
        <dbReference type="ARBA" id="ARBA00022840"/>
    </source>
</evidence>
<evidence type="ECO:0000313" key="12">
    <source>
        <dbReference type="Proteomes" id="UP000178880"/>
    </source>
</evidence>
<sequence length="159" mass="18441">MKTYRSSSSEETKRLGYKIAKETRNSKLETRNWRKGALVFALQGELGAGKTTFVQGFLRGLGIKRRSASPTFIIFRRFRIGRKSLVVSRQSFRNVYHVDAYRIKKPRELLALGFKEILSDPQNIVLIEWAENIKRILPKETTWLRFAHGKKQNERTIGG</sequence>
<dbReference type="GO" id="GO:0005524">
    <property type="term" value="F:ATP binding"/>
    <property type="evidence" value="ECO:0007669"/>
    <property type="project" value="UniProtKB-KW"/>
</dbReference>
<dbReference type="GO" id="GO:0046872">
    <property type="term" value="F:metal ion binding"/>
    <property type="evidence" value="ECO:0007669"/>
    <property type="project" value="UniProtKB-KW"/>
</dbReference>
<keyword evidence="8" id="KW-0067">ATP-binding</keyword>
<comment type="subcellular location">
    <subcellularLocation>
        <location evidence="1">Cytoplasm</location>
    </subcellularLocation>
</comment>
<keyword evidence="6" id="KW-0479">Metal-binding</keyword>
<comment type="similarity">
    <text evidence="2">Belongs to the TsaE family.</text>
</comment>
<evidence type="ECO:0000256" key="1">
    <source>
        <dbReference type="ARBA" id="ARBA00004496"/>
    </source>
</evidence>
<evidence type="ECO:0000256" key="3">
    <source>
        <dbReference type="ARBA" id="ARBA00019010"/>
    </source>
</evidence>
<accession>A0A1G2CEK0</accession>
<proteinExistence type="inferred from homology"/>
<dbReference type="Pfam" id="PF02367">
    <property type="entry name" value="TsaE"/>
    <property type="match status" value="1"/>
</dbReference>
<keyword evidence="11" id="KW-0808">Transferase</keyword>
<dbReference type="AlphaFoldDB" id="A0A1G2CEK0"/>
<dbReference type="SUPFAM" id="SSF52540">
    <property type="entry name" value="P-loop containing nucleoside triphosphate hydrolases"/>
    <property type="match status" value="1"/>
</dbReference>
<dbReference type="EMBL" id="MHLA01000013">
    <property type="protein sequence ID" value="OGY99804.1"/>
    <property type="molecule type" value="Genomic_DNA"/>
</dbReference>
<evidence type="ECO:0000313" key="11">
    <source>
        <dbReference type="EMBL" id="OGY99804.1"/>
    </source>
</evidence>
<keyword evidence="4" id="KW-0963">Cytoplasm</keyword>
<evidence type="ECO:0000256" key="2">
    <source>
        <dbReference type="ARBA" id="ARBA00007599"/>
    </source>
</evidence>
<dbReference type="InterPro" id="IPR027417">
    <property type="entry name" value="P-loop_NTPase"/>
</dbReference>
<dbReference type="Gene3D" id="3.40.50.300">
    <property type="entry name" value="P-loop containing nucleotide triphosphate hydrolases"/>
    <property type="match status" value="1"/>
</dbReference>
<name>A0A1G2CEK0_9BACT</name>
<organism evidence="11 12">
    <name type="scientific">Candidatus Liptonbacteria bacterium RIFCSPLOWO2_01_FULL_52_25</name>
    <dbReference type="NCBI Taxonomy" id="1798650"/>
    <lineage>
        <taxon>Bacteria</taxon>
        <taxon>Candidatus Liptoniibacteriota</taxon>
    </lineage>
</organism>
<dbReference type="GO" id="GO:0002949">
    <property type="term" value="P:tRNA threonylcarbamoyladenosine modification"/>
    <property type="evidence" value="ECO:0007669"/>
    <property type="project" value="InterPro"/>
</dbReference>
<dbReference type="InterPro" id="IPR003442">
    <property type="entry name" value="T6A_TsaE"/>
</dbReference>
<protein>
    <recommendedName>
        <fullName evidence="3">tRNA threonylcarbamoyladenosine biosynthesis protein TsaE</fullName>
    </recommendedName>
    <alternativeName>
        <fullName evidence="10">t(6)A37 threonylcarbamoyladenosine biosynthesis protein TsaE</fullName>
    </alternativeName>
</protein>
<keyword evidence="5" id="KW-0819">tRNA processing</keyword>
<evidence type="ECO:0000256" key="5">
    <source>
        <dbReference type="ARBA" id="ARBA00022694"/>
    </source>
</evidence>
<dbReference type="NCBIfam" id="TIGR00150">
    <property type="entry name" value="T6A_YjeE"/>
    <property type="match status" value="1"/>
</dbReference>
<evidence type="ECO:0000256" key="9">
    <source>
        <dbReference type="ARBA" id="ARBA00022842"/>
    </source>
</evidence>
<dbReference type="PANTHER" id="PTHR33540">
    <property type="entry name" value="TRNA THREONYLCARBAMOYLADENOSINE BIOSYNTHESIS PROTEIN TSAE"/>
    <property type="match status" value="1"/>
</dbReference>
<evidence type="ECO:0000256" key="7">
    <source>
        <dbReference type="ARBA" id="ARBA00022741"/>
    </source>
</evidence>
<evidence type="ECO:0000256" key="6">
    <source>
        <dbReference type="ARBA" id="ARBA00022723"/>
    </source>
</evidence>
<evidence type="ECO:0000256" key="4">
    <source>
        <dbReference type="ARBA" id="ARBA00022490"/>
    </source>
</evidence>
<dbReference type="GO" id="GO:0005737">
    <property type="term" value="C:cytoplasm"/>
    <property type="evidence" value="ECO:0007669"/>
    <property type="project" value="UniProtKB-SubCell"/>
</dbReference>
<keyword evidence="7" id="KW-0547">Nucleotide-binding</keyword>
<reference evidence="11 12" key="1">
    <citation type="journal article" date="2016" name="Nat. Commun.">
        <title>Thousands of microbial genomes shed light on interconnected biogeochemical processes in an aquifer system.</title>
        <authorList>
            <person name="Anantharaman K."/>
            <person name="Brown C.T."/>
            <person name="Hug L.A."/>
            <person name="Sharon I."/>
            <person name="Castelle C.J."/>
            <person name="Probst A.J."/>
            <person name="Thomas B.C."/>
            <person name="Singh A."/>
            <person name="Wilkins M.J."/>
            <person name="Karaoz U."/>
            <person name="Brodie E.L."/>
            <person name="Williams K.H."/>
            <person name="Hubbard S.S."/>
            <person name="Banfield J.F."/>
        </authorList>
    </citation>
    <scope>NUCLEOTIDE SEQUENCE [LARGE SCALE GENOMIC DNA]</scope>
</reference>
<dbReference type="PANTHER" id="PTHR33540:SF2">
    <property type="entry name" value="TRNA THREONYLCARBAMOYLADENOSINE BIOSYNTHESIS PROTEIN TSAE"/>
    <property type="match status" value="1"/>
</dbReference>